<accession>A0A166AV22</accession>
<keyword evidence="2" id="KW-0732">Signal</keyword>
<keyword evidence="4" id="KW-1185">Reference proteome</keyword>
<keyword evidence="1" id="KW-0812">Transmembrane</keyword>
<name>A0A166AV22_9AGAM</name>
<feature type="transmembrane region" description="Helical" evidence="1">
    <location>
        <begin position="46"/>
        <end position="65"/>
    </location>
</feature>
<dbReference type="Proteomes" id="UP000076798">
    <property type="component" value="Unassembled WGS sequence"/>
</dbReference>
<feature type="chain" id="PRO_5007870881" evidence="2">
    <location>
        <begin position="17"/>
        <end position="114"/>
    </location>
</feature>
<keyword evidence="1" id="KW-0472">Membrane</keyword>
<evidence type="ECO:0000256" key="2">
    <source>
        <dbReference type="SAM" id="SignalP"/>
    </source>
</evidence>
<gene>
    <name evidence="3" type="ORF">SISSUDRAFT_134348</name>
</gene>
<feature type="transmembrane region" description="Helical" evidence="1">
    <location>
        <begin position="86"/>
        <end position="107"/>
    </location>
</feature>
<dbReference type="EMBL" id="KV428130">
    <property type="protein sequence ID" value="KZT35707.1"/>
    <property type="molecule type" value="Genomic_DNA"/>
</dbReference>
<protein>
    <submittedName>
        <fullName evidence="3">Uncharacterized protein</fullName>
    </submittedName>
</protein>
<feature type="signal peptide" evidence="2">
    <location>
        <begin position="1"/>
        <end position="16"/>
    </location>
</feature>
<dbReference type="AlphaFoldDB" id="A0A166AV22"/>
<sequence length="114" mass="12451">MVGTCIFVLSILGVAALQMRDELVPGVRFCASISSKLLDKLIWANWIPILSFDTVLALLAALVAWRHRGLHQEHNTLLKTLLKGSLAYFLAIVGVAIITIVIERTALVPDVESS</sequence>
<proteinExistence type="predicted"/>
<evidence type="ECO:0000313" key="3">
    <source>
        <dbReference type="EMBL" id="KZT35707.1"/>
    </source>
</evidence>
<evidence type="ECO:0000256" key="1">
    <source>
        <dbReference type="SAM" id="Phobius"/>
    </source>
</evidence>
<organism evidence="3 4">
    <name type="scientific">Sistotremastrum suecicum HHB10207 ss-3</name>
    <dbReference type="NCBI Taxonomy" id="1314776"/>
    <lineage>
        <taxon>Eukaryota</taxon>
        <taxon>Fungi</taxon>
        <taxon>Dikarya</taxon>
        <taxon>Basidiomycota</taxon>
        <taxon>Agaricomycotina</taxon>
        <taxon>Agaricomycetes</taxon>
        <taxon>Sistotremastrales</taxon>
        <taxon>Sistotremastraceae</taxon>
        <taxon>Sistotremastrum</taxon>
    </lineage>
</organism>
<reference evidence="3 4" key="1">
    <citation type="journal article" date="2016" name="Mol. Biol. Evol.">
        <title>Comparative Genomics of Early-Diverging Mushroom-Forming Fungi Provides Insights into the Origins of Lignocellulose Decay Capabilities.</title>
        <authorList>
            <person name="Nagy L.G."/>
            <person name="Riley R."/>
            <person name="Tritt A."/>
            <person name="Adam C."/>
            <person name="Daum C."/>
            <person name="Floudas D."/>
            <person name="Sun H."/>
            <person name="Yadav J.S."/>
            <person name="Pangilinan J."/>
            <person name="Larsson K.H."/>
            <person name="Matsuura K."/>
            <person name="Barry K."/>
            <person name="Labutti K."/>
            <person name="Kuo R."/>
            <person name="Ohm R.A."/>
            <person name="Bhattacharya S.S."/>
            <person name="Shirouzu T."/>
            <person name="Yoshinaga Y."/>
            <person name="Martin F.M."/>
            <person name="Grigoriev I.V."/>
            <person name="Hibbett D.S."/>
        </authorList>
    </citation>
    <scope>NUCLEOTIDE SEQUENCE [LARGE SCALE GENOMIC DNA]</scope>
    <source>
        <strain evidence="3 4">HHB10207 ss-3</strain>
    </source>
</reference>
<keyword evidence="1" id="KW-1133">Transmembrane helix</keyword>
<evidence type="ECO:0000313" key="4">
    <source>
        <dbReference type="Proteomes" id="UP000076798"/>
    </source>
</evidence>